<dbReference type="HOGENOM" id="CLU_2100640_0_0_1"/>
<dbReference type="PaxDb" id="65489-OBART06G21030.1"/>
<protein>
    <submittedName>
        <fullName evidence="3">Uncharacterized protein</fullName>
    </submittedName>
</protein>
<evidence type="ECO:0000256" key="2">
    <source>
        <dbReference type="SAM" id="SignalP"/>
    </source>
</evidence>
<name>A0A0D3GIP3_9ORYZ</name>
<evidence type="ECO:0000256" key="1">
    <source>
        <dbReference type="SAM" id="MobiDB-lite"/>
    </source>
</evidence>
<feature type="compositionally biased region" description="Polar residues" evidence="1">
    <location>
        <begin position="68"/>
        <end position="84"/>
    </location>
</feature>
<dbReference type="Proteomes" id="UP000026960">
    <property type="component" value="Chromosome 6"/>
</dbReference>
<feature type="compositionally biased region" description="Polar residues" evidence="1">
    <location>
        <begin position="93"/>
        <end position="116"/>
    </location>
</feature>
<accession>A0A0D3GIP3</accession>
<reference evidence="3" key="2">
    <citation type="submission" date="2015-03" db="UniProtKB">
        <authorList>
            <consortium name="EnsemblPlants"/>
        </authorList>
    </citation>
    <scope>IDENTIFICATION</scope>
</reference>
<feature type="chain" id="PRO_5002272579" evidence="2">
    <location>
        <begin position="30"/>
        <end position="116"/>
    </location>
</feature>
<reference evidence="3" key="1">
    <citation type="journal article" date="2009" name="Rice">
        <title>De Novo Next Generation Sequencing of Plant Genomes.</title>
        <authorList>
            <person name="Rounsley S."/>
            <person name="Marri P.R."/>
            <person name="Yu Y."/>
            <person name="He R."/>
            <person name="Sisneros N."/>
            <person name="Goicoechea J.L."/>
            <person name="Lee S.J."/>
            <person name="Angelova A."/>
            <person name="Kudrna D."/>
            <person name="Luo M."/>
            <person name="Affourtit J."/>
            <person name="Desany B."/>
            <person name="Knight J."/>
            <person name="Niazi F."/>
            <person name="Egholm M."/>
            <person name="Wing R.A."/>
        </authorList>
    </citation>
    <scope>NUCLEOTIDE SEQUENCE [LARGE SCALE GENOMIC DNA]</scope>
    <source>
        <strain evidence="3">cv. IRGC 105608</strain>
    </source>
</reference>
<feature type="signal peptide" evidence="2">
    <location>
        <begin position="1"/>
        <end position="29"/>
    </location>
</feature>
<keyword evidence="4" id="KW-1185">Reference proteome</keyword>
<feature type="region of interest" description="Disordered" evidence="1">
    <location>
        <begin position="46"/>
        <end position="116"/>
    </location>
</feature>
<dbReference type="AlphaFoldDB" id="A0A0D3GIP3"/>
<organism evidence="3">
    <name type="scientific">Oryza barthii</name>
    <dbReference type="NCBI Taxonomy" id="65489"/>
    <lineage>
        <taxon>Eukaryota</taxon>
        <taxon>Viridiplantae</taxon>
        <taxon>Streptophyta</taxon>
        <taxon>Embryophyta</taxon>
        <taxon>Tracheophyta</taxon>
        <taxon>Spermatophyta</taxon>
        <taxon>Magnoliopsida</taxon>
        <taxon>Liliopsida</taxon>
        <taxon>Poales</taxon>
        <taxon>Poaceae</taxon>
        <taxon>BOP clade</taxon>
        <taxon>Oryzoideae</taxon>
        <taxon>Oryzeae</taxon>
        <taxon>Oryzinae</taxon>
        <taxon>Oryza</taxon>
    </lineage>
</organism>
<dbReference type="EnsemblPlants" id="OBART06G21030.1">
    <property type="protein sequence ID" value="OBART06G21030.1"/>
    <property type="gene ID" value="OBART06G21030"/>
</dbReference>
<proteinExistence type="predicted"/>
<evidence type="ECO:0000313" key="3">
    <source>
        <dbReference type="EnsemblPlants" id="OBART06G21030.1"/>
    </source>
</evidence>
<keyword evidence="2" id="KW-0732">Signal</keyword>
<evidence type="ECO:0000313" key="4">
    <source>
        <dbReference type="Proteomes" id="UP000026960"/>
    </source>
</evidence>
<sequence>MQGLPAAGHRPALGLVVVVVVILSSLRHAADPVEFNEPIHIVVAAPPQPPTQMQAGVNMSSKEDSGLPPTTSAFALTARLSCSTSRRRGASPRGSTLDQSPSAARVSNLSHSSSRK</sequence>
<dbReference type="Gramene" id="OBART06G21030.1">
    <property type="protein sequence ID" value="OBART06G21030.1"/>
    <property type="gene ID" value="OBART06G21030"/>
</dbReference>